<evidence type="ECO:0000313" key="1">
    <source>
        <dbReference type="EMBL" id="KAI4389212.1"/>
    </source>
</evidence>
<keyword evidence="2" id="KW-1185">Reference proteome</keyword>
<reference evidence="2" key="1">
    <citation type="journal article" date="2023" name="Front. Plant Sci.">
        <title>Chromosomal-level genome assembly of Melastoma candidum provides insights into trichome evolution.</title>
        <authorList>
            <person name="Zhong Y."/>
            <person name="Wu W."/>
            <person name="Sun C."/>
            <person name="Zou P."/>
            <person name="Liu Y."/>
            <person name="Dai S."/>
            <person name="Zhou R."/>
        </authorList>
    </citation>
    <scope>NUCLEOTIDE SEQUENCE [LARGE SCALE GENOMIC DNA]</scope>
</reference>
<sequence length="499" mass="55312">MSFAIRAFLLLFSAGLCHGARDSPGFKVKAVNLGGWLVTEGWILPSLFDGIPNKDFLDGTGLQFKSVMVGKYLCAESGGGSIVVANRSSASGWETFSLWRINEVTFNFRVFNKQFVGYTSGNEVVAVSKTTGVQETFEIVRKPDDPNRVKIKASNGMFLQVKTEELVTADYSGEGGWGDDDPSVFVITVTGQLHGEFQLTNGYGLKKAAQVMREHWSTYIVEDDFKFMSQNGINAVRIPVGWWIAKDPSPPEPFVGGSLSALDNAFTWAETHGIKVIIDLHAAPGSQNGFEHSSSRDGSQEWGKTDTNIQDTVAVIDFLSARYAERPGLYAMELINEPLAPGVTLDALTKYYKSGYDAVRRHSSSAYVVLSNRLGPADPKELFPLTSGMSLSVVDVHYYNLYTSEFNGLTAQQNIDFVYRNRSSQLSYITTASGPLTFVGEWVAEWQVNGASKDEYQRFGSAQMQVYGRATFGWAYWTLKNVNNHWSLEWMINNGYIKL</sequence>
<evidence type="ECO:0000313" key="2">
    <source>
        <dbReference type="Proteomes" id="UP001057402"/>
    </source>
</evidence>
<dbReference type="Proteomes" id="UP001057402">
    <property type="component" value="Chromosome 1"/>
</dbReference>
<accession>A0ACB9SLY5</accession>
<gene>
    <name evidence="1" type="ORF">MLD38_001461</name>
</gene>
<organism evidence="1 2">
    <name type="scientific">Melastoma candidum</name>
    <dbReference type="NCBI Taxonomy" id="119954"/>
    <lineage>
        <taxon>Eukaryota</taxon>
        <taxon>Viridiplantae</taxon>
        <taxon>Streptophyta</taxon>
        <taxon>Embryophyta</taxon>
        <taxon>Tracheophyta</taxon>
        <taxon>Spermatophyta</taxon>
        <taxon>Magnoliopsida</taxon>
        <taxon>eudicotyledons</taxon>
        <taxon>Gunneridae</taxon>
        <taxon>Pentapetalae</taxon>
        <taxon>rosids</taxon>
        <taxon>malvids</taxon>
        <taxon>Myrtales</taxon>
        <taxon>Melastomataceae</taxon>
        <taxon>Melastomatoideae</taxon>
        <taxon>Melastomateae</taxon>
        <taxon>Melastoma</taxon>
    </lineage>
</organism>
<comment type="caution">
    <text evidence="1">The sequence shown here is derived from an EMBL/GenBank/DDBJ whole genome shotgun (WGS) entry which is preliminary data.</text>
</comment>
<name>A0ACB9SLY5_9MYRT</name>
<protein>
    <submittedName>
        <fullName evidence="1">Uncharacterized protein</fullName>
    </submittedName>
</protein>
<dbReference type="EMBL" id="CM042880">
    <property type="protein sequence ID" value="KAI4389212.1"/>
    <property type="molecule type" value="Genomic_DNA"/>
</dbReference>
<proteinExistence type="predicted"/>